<dbReference type="OrthoDB" id="5344at10239"/>
<evidence type="ECO:0000313" key="3">
    <source>
        <dbReference type="Proteomes" id="UP000203357"/>
    </source>
</evidence>
<organism evidence="2 3">
    <name type="scientific">Gordonia phage Jumbo</name>
    <dbReference type="NCBI Taxonomy" id="1887650"/>
    <lineage>
        <taxon>Viruses</taxon>
        <taxon>Duplodnaviria</taxon>
        <taxon>Heunggongvirae</taxon>
        <taxon>Uroviricota</taxon>
        <taxon>Caudoviricetes</taxon>
        <taxon>Gorjumvirus</taxon>
        <taxon>Gorjumvirus jumbo</taxon>
    </lineage>
</organism>
<dbReference type="KEGG" id="vg:29067994"/>
<accession>A0A1B3B0I2</accession>
<dbReference type="GO" id="GO:0006508">
    <property type="term" value="P:proteolysis"/>
    <property type="evidence" value="ECO:0007669"/>
    <property type="project" value="UniProtKB-KW"/>
</dbReference>
<dbReference type="RefSeq" id="YP_009290975.1">
    <property type="nucleotide sequence ID" value="NC_031109.1"/>
</dbReference>
<name>A0A1B3B0I2_9CAUD</name>
<gene>
    <name evidence="2" type="primary">10</name>
    <name evidence="2" type="ORF">SEA_JUMBO_10</name>
</gene>
<protein>
    <submittedName>
        <fullName evidence="2">Capsid maturation protease</fullName>
    </submittedName>
</protein>
<keyword evidence="3" id="KW-1185">Reference proteome</keyword>
<proteinExistence type="predicted"/>
<reference evidence="3" key="1">
    <citation type="submission" date="2016-07" db="EMBL/GenBank/DDBJ databases">
        <authorList>
            <person name="Florea S."/>
            <person name="Webb J.S."/>
            <person name="Jaromczyk J."/>
            <person name="Schardl C.L."/>
        </authorList>
    </citation>
    <scope>NUCLEOTIDE SEQUENCE [LARGE SCALE GENOMIC DNA]</scope>
</reference>
<dbReference type="EMBL" id="KX557281">
    <property type="protein sequence ID" value="AOE44523.1"/>
    <property type="molecule type" value="Genomic_DNA"/>
</dbReference>
<sequence>MSQTKTKPDHLVVFAGNGINAGASPSKRLFERDGQKILEVKNVPVFRSGTFRDSMGFQHEFDGFAMESMVRNYDHLKAQGIFSDVPVRNGHPSPFTSRMQELIGYVTSMRTEDRTAPHDGAEYTYLIADFEIIDEDAQKNINSGLWRNRSSEIGTYVDNRENQYGPAFLGVAYVDIPAVEGLNGFSKAGNTDEAVSFVMEDAMTGVQTPPAPGATPFSFSLGGQTGITDPKVVQDYISSLESEKADFQTQLSTVTGERDKLAEFKQSIIDADRVAFVTGLVDGNQVLASQKDSLTTLAKGLSDEQFEIWKSSFAAVESKEIFGNHGGQTSKKPESGVSPEDADFEEDKKMVKILAGRLPHERLIETDPYKSVIARDPSFKV</sequence>
<dbReference type="GO" id="GO:0008233">
    <property type="term" value="F:peptidase activity"/>
    <property type="evidence" value="ECO:0007669"/>
    <property type="project" value="UniProtKB-KW"/>
</dbReference>
<evidence type="ECO:0000256" key="1">
    <source>
        <dbReference type="SAM" id="MobiDB-lite"/>
    </source>
</evidence>
<keyword evidence="2" id="KW-0378">Hydrolase</keyword>
<dbReference type="Proteomes" id="UP000203357">
    <property type="component" value="Segment"/>
</dbReference>
<keyword evidence="2" id="KW-0645">Protease</keyword>
<evidence type="ECO:0000313" key="2">
    <source>
        <dbReference type="EMBL" id="AOE44523.1"/>
    </source>
</evidence>
<feature type="region of interest" description="Disordered" evidence="1">
    <location>
        <begin position="323"/>
        <end position="344"/>
    </location>
</feature>
<dbReference type="GeneID" id="29067994"/>